<dbReference type="Gene3D" id="1.25.40.20">
    <property type="entry name" value="Ankyrin repeat-containing domain"/>
    <property type="match status" value="1"/>
</dbReference>
<dbReference type="EMBL" id="MLAK01000737">
    <property type="protein sequence ID" value="OHT06086.1"/>
    <property type="molecule type" value="Genomic_DNA"/>
</dbReference>
<dbReference type="VEuPathDB" id="TrichDB:TRFO_26006"/>
<dbReference type="RefSeq" id="XP_068359222.1">
    <property type="nucleotide sequence ID" value="XM_068504685.1"/>
</dbReference>
<evidence type="ECO:0008006" key="3">
    <source>
        <dbReference type="Google" id="ProtNLM"/>
    </source>
</evidence>
<evidence type="ECO:0000313" key="1">
    <source>
        <dbReference type="EMBL" id="OHT06086.1"/>
    </source>
</evidence>
<reference evidence="1" key="1">
    <citation type="submission" date="2016-10" db="EMBL/GenBank/DDBJ databases">
        <authorList>
            <person name="Benchimol M."/>
            <person name="Almeida L.G."/>
            <person name="Vasconcelos A.T."/>
            <person name="Perreira-Neves A."/>
            <person name="Rosa I.A."/>
            <person name="Tasca T."/>
            <person name="Bogo M.R."/>
            <person name="de Souza W."/>
        </authorList>
    </citation>
    <scope>NUCLEOTIDE SEQUENCE [LARGE SCALE GENOMIC DNA]</scope>
    <source>
        <strain evidence="1">K</strain>
    </source>
</reference>
<evidence type="ECO:0000313" key="2">
    <source>
        <dbReference type="Proteomes" id="UP000179807"/>
    </source>
</evidence>
<accession>A0A1J4K8T5</accession>
<proteinExistence type="predicted"/>
<gene>
    <name evidence="1" type="ORF">TRFO_26006</name>
</gene>
<keyword evidence="2" id="KW-1185">Reference proteome</keyword>
<dbReference type="PANTHER" id="PTHR24159:SF5">
    <property type="entry name" value="ANK_REP_REGION DOMAIN-CONTAINING PROTEIN"/>
    <property type="match status" value="1"/>
</dbReference>
<dbReference type="InterPro" id="IPR036770">
    <property type="entry name" value="Ankyrin_rpt-contain_sf"/>
</dbReference>
<dbReference type="Proteomes" id="UP000179807">
    <property type="component" value="Unassembled WGS sequence"/>
</dbReference>
<name>A0A1J4K8T5_9EUKA</name>
<organism evidence="1 2">
    <name type="scientific">Tritrichomonas foetus</name>
    <dbReference type="NCBI Taxonomy" id="1144522"/>
    <lineage>
        <taxon>Eukaryota</taxon>
        <taxon>Metamonada</taxon>
        <taxon>Parabasalia</taxon>
        <taxon>Tritrichomonadida</taxon>
        <taxon>Tritrichomonadidae</taxon>
        <taxon>Tritrichomonas</taxon>
    </lineage>
</organism>
<dbReference type="AlphaFoldDB" id="A0A1J4K8T5"/>
<dbReference type="SUPFAM" id="SSF48403">
    <property type="entry name" value="Ankyrin repeat"/>
    <property type="match status" value="1"/>
</dbReference>
<dbReference type="GeneID" id="94839389"/>
<comment type="caution">
    <text evidence="1">The sequence shown here is derived from an EMBL/GenBank/DDBJ whole genome shotgun (WGS) entry which is preliminary data.</text>
</comment>
<dbReference type="OrthoDB" id="10682083at2759"/>
<protein>
    <recommendedName>
        <fullName evidence="3">DUF3447 domain-containing protein</fullName>
    </recommendedName>
</protein>
<dbReference type="PANTHER" id="PTHR24159">
    <property type="match status" value="1"/>
</dbReference>
<sequence length="439" mass="51621">MCQKPRLIRPEDNIEIVVNGQKTMFLQKDNVTTTSKKMNVFFKNNPDSQKYEINIPEINTQNYVDIIENIFSNNNIDIHFSNYDICKIISKEFEIEKLSALLDGYIHVRDEFYKAYINEPTIKNHSSLVNFLLSFNEANIEESCDILTSFLSTMKEKQFFHTLLNVFLWNKNYYYLDFPGCPLDLILKNLEKVSDGIYDRFREFVDIKFPKFIENLGQYRYIYMMHHKSKKILNHELDFQSLIKDGLPIYEMIMNDDINSVQGLISNLLLDIDKTLTINPKPDMQMTLSLINIAAFCGSVKCFKFLWMNHAEIERENIGICAVFGNNWEIVHICDQSGYSFQSTLPISIQYHYNSLTKWLIENQKDDFDSSLIKLCLQFNNYKILKYLISKGFSFDQLVPYAMLNHNYTMVKFLLKYIAEGERSYLNENGNIDIILNCL</sequence>